<evidence type="ECO:0000256" key="3">
    <source>
        <dbReference type="SAM" id="Coils"/>
    </source>
</evidence>
<feature type="region of interest" description="Disordered" evidence="4">
    <location>
        <begin position="1"/>
        <end position="69"/>
    </location>
</feature>
<feature type="compositionally biased region" description="Polar residues" evidence="4">
    <location>
        <begin position="1579"/>
        <end position="1597"/>
    </location>
</feature>
<evidence type="ECO:0000256" key="4">
    <source>
        <dbReference type="SAM" id="MobiDB-lite"/>
    </source>
</evidence>
<dbReference type="InterPro" id="IPR001660">
    <property type="entry name" value="SAM"/>
</dbReference>
<feature type="coiled-coil region" evidence="3">
    <location>
        <begin position="189"/>
        <end position="313"/>
    </location>
</feature>
<feature type="region of interest" description="Disordered" evidence="4">
    <location>
        <begin position="440"/>
        <end position="532"/>
    </location>
</feature>
<feature type="compositionally biased region" description="Polar residues" evidence="4">
    <location>
        <begin position="574"/>
        <end position="584"/>
    </location>
</feature>
<accession>A0A2A6BJZ8</accession>
<dbReference type="Gene3D" id="1.10.150.50">
    <property type="entry name" value="Transcription Factor, Ets-1"/>
    <property type="match status" value="3"/>
</dbReference>
<dbReference type="PANTHER" id="PTHR12587">
    <property type="entry name" value="LAR INTERACTING PROTEIN LIP -RELATED PROTEIN"/>
    <property type="match status" value="1"/>
</dbReference>
<feature type="coiled-coil region" evidence="3">
    <location>
        <begin position="1285"/>
        <end position="1339"/>
    </location>
</feature>
<feature type="compositionally biased region" description="Pro residues" evidence="4">
    <location>
        <begin position="967"/>
        <end position="977"/>
    </location>
</feature>
<feature type="compositionally biased region" description="Basic and acidic residues" evidence="4">
    <location>
        <begin position="1489"/>
        <end position="1508"/>
    </location>
</feature>
<keyword evidence="1" id="KW-0677">Repeat</keyword>
<feature type="compositionally biased region" description="Low complexity" evidence="4">
    <location>
        <begin position="44"/>
        <end position="58"/>
    </location>
</feature>
<evidence type="ECO:0000256" key="2">
    <source>
        <dbReference type="ARBA" id="ARBA00023054"/>
    </source>
</evidence>
<accession>A0A8R1U7L2</accession>
<dbReference type="GO" id="GO:0007528">
    <property type="term" value="P:neuromuscular junction development"/>
    <property type="evidence" value="ECO:0000318"/>
    <property type="project" value="GO_Central"/>
</dbReference>
<keyword evidence="2 3" id="KW-0175">Coiled coil</keyword>
<reference evidence="6" key="1">
    <citation type="journal article" date="2008" name="Nat. Genet.">
        <title>The Pristionchus pacificus genome provides a unique perspective on nematode lifestyle and parasitism.</title>
        <authorList>
            <person name="Dieterich C."/>
            <person name="Clifton S.W."/>
            <person name="Schuster L.N."/>
            <person name="Chinwalla A."/>
            <person name="Delehaunty K."/>
            <person name="Dinkelacker I."/>
            <person name="Fulton L."/>
            <person name="Fulton R."/>
            <person name="Godfrey J."/>
            <person name="Minx P."/>
            <person name="Mitreva M."/>
            <person name="Roeseler W."/>
            <person name="Tian H."/>
            <person name="Witte H."/>
            <person name="Yang S.P."/>
            <person name="Wilson R.K."/>
            <person name="Sommer R.J."/>
        </authorList>
    </citation>
    <scope>NUCLEOTIDE SEQUENCE [LARGE SCALE GENOMIC DNA]</scope>
    <source>
        <strain evidence="6">PS312</strain>
    </source>
</reference>
<dbReference type="Pfam" id="PF07647">
    <property type="entry name" value="SAM_2"/>
    <property type="match status" value="1"/>
</dbReference>
<feature type="region of interest" description="Disordered" evidence="4">
    <location>
        <begin position="1214"/>
        <end position="1248"/>
    </location>
</feature>
<feature type="compositionally biased region" description="Basic and acidic residues" evidence="4">
    <location>
        <begin position="500"/>
        <end position="513"/>
    </location>
</feature>
<dbReference type="SMART" id="SM00454">
    <property type="entry name" value="SAM"/>
    <property type="match status" value="3"/>
</dbReference>
<dbReference type="Proteomes" id="UP000005239">
    <property type="component" value="Unassembled WGS sequence"/>
</dbReference>
<name>A0A2A6BJZ8_PRIPA</name>
<dbReference type="EnsemblMetazoa" id="PPA09242.1">
    <property type="protein sequence ID" value="PPA09242.1"/>
    <property type="gene ID" value="WBGene00098796"/>
</dbReference>
<dbReference type="InterPro" id="IPR029515">
    <property type="entry name" value="Liprin"/>
</dbReference>
<feature type="region of interest" description="Disordered" evidence="4">
    <location>
        <begin position="572"/>
        <end position="609"/>
    </location>
</feature>
<feature type="region of interest" description="Disordered" evidence="4">
    <location>
        <begin position="356"/>
        <end position="425"/>
    </location>
</feature>
<feature type="region of interest" description="Disordered" evidence="4">
    <location>
        <begin position="1119"/>
        <end position="1138"/>
    </location>
</feature>
<dbReference type="InterPro" id="IPR058914">
    <property type="entry name" value="LIPB1/2_CC"/>
</dbReference>
<feature type="compositionally biased region" description="Polar residues" evidence="4">
    <location>
        <begin position="449"/>
        <end position="469"/>
    </location>
</feature>
<dbReference type="Pfam" id="PF00536">
    <property type="entry name" value="SAM_1"/>
    <property type="match status" value="2"/>
</dbReference>
<gene>
    <name evidence="5" type="primary">WBGene00098796</name>
</gene>
<feature type="compositionally biased region" description="Basic and acidic residues" evidence="4">
    <location>
        <begin position="1522"/>
        <end position="1534"/>
    </location>
</feature>
<dbReference type="GO" id="GO:0048786">
    <property type="term" value="C:presynaptic active zone"/>
    <property type="evidence" value="ECO:0000318"/>
    <property type="project" value="GO_Central"/>
</dbReference>
<dbReference type="SUPFAM" id="SSF47769">
    <property type="entry name" value="SAM/Pointed domain"/>
    <property type="match status" value="2"/>
</dbReference>
<protein>
    <submittedName>
        <fullName evidence="5">Hlb-1</fullName>
    </submittedName>
</protein>
<evidence type="ECO:0000313" key="5">
    <source>
        <dbReference type="EnsemblMetazoa" id="PPA09242.1"/>
    </source>
</evidence>
<keyword evidence="6" id="KW-1185">Reference proteome</keyword>
<feature type="region of interest" description="Disordered" evidence="4">
    <location>
        <begin position="1428"/>
        <end position="1508"/>
    </location>
</feature>
<feature type="compositionally biased region" description="Low complexity" evidence="4">
    <location>
        <begin position="1239"/>
        <end position="1248"/>
    </location>
</feature>
<evidence type="ECO:0000313" key="6">
    <source>
        <dbReference type="Proteomes" id="UP000005239"/>
    </source>
</evidence>
<sequence>MDQVFESSSSSYQDNEESLPLRRPTTLPTDSSIDSFELGGFTGSGSSSIFKESSSLKSRNGTHHHSSRPILPYVTHYSDSGFGSALSSGSSCSYLPPPPPYRCLRPSKHSHRIHRSFSDSKYTGNVGGVPSTSVFPSMDSRQMRGLSWNSRISLSPSPSMSSVSCPEYPELQDKLQRLAMARDSLTLQVSVLSEQVSAQKEKIRDLESLLTQRRGEDIHSEVSNLKMKFAVMEREKNEAERKLHLSQSEMDHLNQSMVGMSRPMHIQSHVAIQRQNEEVEQLRDAVHRLIADNEAKNAQISHLRNALEAQQRDSYTVYSQSPRYQPVQNDGYDFNAQLRKLLLDESVEQMAHSSSFPLSLCSSNPNAPPSSRSAVQSSSSFNSSLSAASPPSSWCHTPTQRGPNPPHLNPNMQSYRSPSSPAARQLAAELDELRRIGPMNMERGERGHQTYSTASLPRSSFNKTQSTLTLPGKKLSVASSSGEYVERESLSSSTSRPSKVRREVNRWITEKLRGRSKKRNSKRATSVPNLVESDDEITRGRLTAATSTLSVKQQQPLRRDRTRSSLRNLFSKFARSNSQDQSGQAFRRGSAARSTSSARLGSSTNGPLSGPIALRPPLEVFLEWRGEQLAEWMGEIGYAYLAPTVAAMVRSGRQFIHMSDSELERDLGIRNPLHRKRILLILKKIEKNNSEVIDKWDLHQVVRWLEEIGLPQYKEVFTEFIVDGPMLLSLTASDMVEMRITSALHYATIARSIERLRRSDCKMNGLVRKFDPAILSTYPCPEVVSRWSQQATCEWLQTIDLAEFTPNLLCAGVPGALMVYDPSFTAETLAEIMQMPAHKTLLRRHLSTHFNQLIGQKIVSAKRDFLAQGHWPQMNPNLKIKVVRKGFSLTRKRAKGEICVEPDELLHHSLPASVTMRLLLITLLIPFATTQETPSLIDGLTDPNPAPPPPPSDGIDQNALGTFPAFPTLPPPPALPPPNFNSPMSKRVMSSMTDLPAVISTSFQGDTKPLKNMISKMLGEGLLSKLITSPFQAAEDMGMPLEDLGFNKTEAINKLKTDFAAQNITIDPESFLGSDSHRPTTSTVPPTTTPEQMYIEGKPIAKADFDDFVTRFNPVDTETGKPLFPKSRKKSMRTTPNPEQVAVEEAIMRSKMQAAGLLSPHQQFYDPTLAGTFPIGNDPLPQPVSADIANTLDMGLIDPRRVSEVNNLLRRAPMRNPSYSRSPVPIGIGSPDTLTPNDSSFRQSSSMASSLDPLNAPAVAFDSNIQNVVNTLKTKSVNSLSVGEVKELQAKKRELQVLQDQLEQQKRLLEDQKRHEMELKMKEHHLMEARQQIESQLQKELSSFQSGFGLNDERSAMPPSPSYPSEFGSGFGGDQRSPLSMPSQFTSGMKFGNEQPSMPPSFPSTPVPFDSSLLEKALNEQMMMGPELPPQVMTTRRPTTRREWTTRRAPTTTTTTEMPQMEEEPRRPSGGLSLGGLSMGMSVIKRRPLPADRKVESEEEKEEPRVIPSKVKENPFNLVRYGPEEKKDDDKEKEYTEEEVMYDEREDRPAAAPMSGGRHIVGASVSKKRPEMVTPSPPRTTESLITPFPTSKPSFTEKSAEMPTCECIEISQERMVGRWVPALASPSVISRIEEAIGVLLDEDAVAPTCAKFEFSVPRYQSGSNSAKMSVSFKTDKSDKLTKIRGSAVSSDSRTVEVKINDLHGNNISAPFCVLKAEGRTVYDYMVVVTSQGPCNEAVLLVRDPDAFFDGDNSELIAYFKHMINKKELEPLQAVSFSNDCTAH</sequence>
<feature type="compositionally biased region" description="Low complexity" evidence="4">
    <location>
        <begin position="356"/>
        <end position="393"/>
    </location>
</feature>
<dbReference type="PANTHER" id="PTHR12587:SF14">
    <property type="entry name" value="AT31531P"/>
    <property type="match status" value="1"/>
</dbReference>
<reference evidence="5" key="2">
    <citation type="submission" date="2022-06" db="UniProtKB">
        <authorList>
            <consortium name="EnsemblMetazoa"/>
        </authorList>
    </citation>
    <scope>IDENTIFICATION</scope>
    <source>
        <strain evidence="5">PS312</strain>
    </source>
</reference>
<feature type="compositionally biased region" description="Polar residues" evidence="4">
    <location>
        <begin position="410"/>
        <end position="422"/>
    </location>
</feature>
<feature type="region of interest" description="Disordered" evidence="4">
    <location>
        <begin position="935"/>
        <end position="977"/>
    </location>
</feature>
<dbReference type="PROSITE" id="PS50105">
    <property type="entry name" value="SAM_DOMAIN"/>
    <property type="match status" value="2"/>
</dbReference>
<feature type="compositionally biased region" description="Low complexity" evidence="4">
    <location>
        <begin position="1079"/>
        <end position="1090"/>
    </location>
</feature>
<feature type="region of interest" description="Disordered" evidence="4">
    <location>
        <begin position="1070"/>
        <end position="1091"/>
    </location>
</feature>
<dbReference type="Pfam" id="PF26022">
    <property type="entry name" value="CC_Liprin_beta"/>
    <property type="match status" value="1"/>
</dbReference>
<feature type="compositionally biased region" description="Polar residues" evidence="4">
    <location>
        <begin position="1377"/>
        <end position="1387"/>
    </location>
</feature>
<proteinExistence type="predicted"/>
<feature type="region of interest" description="Disordered" evidence="4">
    <location>
        <begin position="1521"/>
        <end position="1599"/>
    </location>
</feature>
<feature type="compositionally biased region" description="Low complexity" evidence="4">
    <location>
        <begin position="585"/>
        <end position="604"/>
    </location>
</feature>
<organism evidence="5 6">
    <name type="scientific">Pristionchus pacificus</name>
    <name type="common">Parasitic nematode worm</name>
    <dbReference type="NCBI Taxonomy" id="54126"/>
    <lineage>
        <taxon>Eukaryota</taxon>
        <taxon>Metazoa</taxon>
        <taxon>Ecdysozoa</taxon>
        <taxon>Nematoda</taxon>
        <taxon>Chromadorea</taxon>
        <taxon>Rhabditida</taxon>
        <taxon>Rhabditina</taxon>
        <taxon>Diplogasteromorpha</taxon>
        <taxon>Diplogasteroidea</taxon>
        <taxon>Neodiplogasteridae</taxon>
        <taxon>Pristionchus</taxon>
    </lineage>
</organism>
<feature type="compositionally biased region" description="Low complexity" evidence="4">
    <location>
        <begin position="1447"/>
        <end position="1459"/>
    </location>
</feature>
<feature type="region of interest" description="Disordered" evidence="4">
    <location>
        <begin position="1354"/>
        <end position="1401"/>
    </location>
</feature>
<evidence type="ECO:0000256" key="1">
    <source>
        <dbReference type="ARBA" id="ARBA00022737"/>
    </source>
</evidence>
<dbReference type="InterPro" id="IPR013761">
    <property type="entry name" value="SAM/pointed_sf"/>
</dbReference>